<comment type="caution">
    <text evidence="1">The sequence shown here is derived from an EMBL/GenBank/DDBJ whole genome shotgun (WGS) entry which is preliminary data.</text>
</comment>
<proteinExistence type="predicted"/>
<evidence type="ECO:0000313" key="1">
    <source>
        <dbReference type="EMBL" id="GGC28480.1"/>
    </source>
</evidence>
<name>A0ABQ1LSP1_9PROT</name>
<reference evidence="2" key="1">
    <citation type="journal article" date="2019" name="Int. J. Syst. Evol. Microbiol.">
        <title>The Global Catalogue of Microorganisms (GCM) 10K type strain sequencing project: providing services to taxonomists for standard genome sequencing and annotation.</title>
        <authorList>
            <consortium name="The Broad Institute Genomics Platform"/>
            <consortium name="The Broad Institute Genome Sequencing Center for Infectious Disease"/>
            <person name="Wu L."/>
            <person name="Ma J."/>
        </authorList>
    </citation>
    <scope>NUCLEOTIDE SEQUENCE [LARGE SCALE GENOMIC DNA]</scope>
    <source>
        <strain evidence="2">CCM 7132</strain>
    </source>
</reference>
<organism evidence="1 2">
    <name type="scientific">Asaia siamensis</name>
    <dbReference type="NCBI Taxonomy" id="110479"/>
    <lineage>
        <taxon>Bacteria</taxon>
        <taxon>Pseudomonadati</taxon>
        <taxon>Pseudomonadota</taxon>
        <taxon>Alphaproteobacteria</taxon>
        <taxon>Acetobacterales</taxon>
        <taxon>Acetobacteraceae</taxon>
        <taxon>Asaia</taxon>
    </lineage>
</organism>
<evidence type="ECO:0008006" key="3">
    <source>
        <dbReference type="Google" id="ProtNLM"/>
    </source>
</evidence>
<evidence type="ECO:0000313" key="2">
    <source>
        <dbReference type="Proteomes" id="UP000637769"/>
    </source>
</evidence>
<dbReference type="Proteomes" id="UP000637769">
    <property type="component" value="Unassembled WGS sequence"/>
</dbReference>
<sequence>MFYSIVARAHSQATGVEGGAHSEGFSRSRGGFTNKIHARCDNWGRPLGSVLNGGQVPDYKATDSLLMLACPKPEGHAG</sequence>
<keyword evidence="2" id="KW-1185">Reference proteome</keyword>
<protein>
    <recommendedName>
        <fullName evidence="3">Transposase</fullName>
    </recommendedName>
</protein>
<accession>A0ABQ1LSP1</accession>
<dbReference type="EMBL" id="BMCH01000003">
    <property type="protein sequence ID" value="GGC28480.1"/>
    <property type="molecule type" value="Genomic_DNA"/>
</dbReference>
<gene>
    <name evidence="1" type="ORF">GCM10007207_12420</name>
</gene>